<protein>
    <submittedName>
        <fullName evidence="1">Uncharacterized protein</fullName>
    </submittedName>
</protein>
<proteinExistence type="predicted"/>
<accession>L8HGM4</accession>
<dbReference type="AlphaFoldDB" id="L8HGM4"/>
<name>L8HGM4_ACACF</name>
<dbReference type="Proteomes" id="UP000011083">
    <property type="component" value="Unassembled WGS sequence"/>
</dbReference>
<organism evidence="1 2">
    <name type="scientific">Acanthamoeba castellanii (strain ATCC 30010 / Neff)</name>
    <dbReference type="NCBI Taxonomy" id="1257118"/>
    <lineage>
        <taxon>Eukaryota</taxon>
        <taxon>Amoebozoa</taxon>
        <taxon>Discosea</taxon>
        <taxon>Longamoebia</taxon>
        <taxon>Centramoebida</taxon>
        <taxon>Acanthamoebidae</taxon>
        <taxon>Acanthamoeba</taxon>
    </lineage>
</organism>
<dbReference type="VEuPathDB" id="AmoebaDB:ACA1_123880"/>
<dbReference type="RefSeq" id="XP_004353396.1">
    <property type="nucleotide sequence ID" value="XM_004353344.1"/>
</dbReference>
<keyword evidence="2" id="KW-1185">Reference proteome</keyword>
<dbReference type="EMBL" id="KB007843">
    <property type="protein sequence ID" value="ELR23868.1"/>
    <property type="molecule type" value="Genomic_DNA"/>
</dbReference>
<evidence type="ECO:0000313" key="2">
    <source>
        <dbReference type="Proteomes" id="UP000011083"/>
    </source>
</evidence>
<dbReference type="GeneID" id="14924865"/>
<reference evidence="1 2" key="1">
    <citation type="journal article" date="2013" name="Genome Biol.">
        <title>Genome of Acanthamoeba castellanii highlights extensive lateral gene transfer and early evolution of tyrosine kinase signaling.</title>
        <authorList>
            <person name="Clarke M."/>
            <person name="Lohan A.J."/>
            <person name="Liu B."/>
            <person name="Lagkouvardos I."/>
            <person name="Roy S."/>
            <person name="Zafar N."/>
            <person name="Bertelli C."/>
            <person name="Schilde C."/>
            <person name="Kianianmomeni A."/>
            <person name="Burglin T.R."/>
            <person name="Frech C."/>
            <person name="Turcotte B."/>
            <person name="Kopec K.O."/>
            <person name="Synnott J.M."/>
            <person name="Choo C."/>
            <person name="Paponov I."/>
            <person name="Finkler A."/>
            <person name="Soon Heng Tan C."/>
            <person name="Hutchins A.P."/>
            <person name="Weinmeier T."/>
            <person name="Rattei T."/>
            <person name="Chu J.S."/>
            <person name="Gimenez G."/>
            <person name="Irimia M."/>
            <person name="Rigden D.J."/>
            <person name="Fitzpatrick D.A."/>
            <person name="Lorenzo-Morales J."/>
            <person name="Bateman A."/>
            <person name="Chiu C.H."/>
            <person name="Tang P."/>
            <person name="Hegemann P."/>
            <person name="Fromm H."/>
            <person name="Raoult D."/>
            <person name="Greub G."/>
            <person name="Miranda-Saavedra D."/>
            <person name="Chen N."/>
            <person name="Nash P."/>
            <person name="Ginger M.L."/>
            <person name="Horn M."/>
            <person name="Schaap P."/>
            <person name="Caler L."/>
            <person name="Loftus B."/>
        </authorList>
    </citation>
    <scope>NUCLEOTIDE SEQUENCE [LARGE SCALE GENOMIC DNA]</scope>
    <source>
        <strain evidence="1 2">Neff</strain>
    </source>
</reference>
<sequence>MPAPPSGAGMVPPGYFAPAFPFMPMTPFQTMAPADNKGEGMKALECLMTLLVDEMRDMKRGLASLHQEFTDLRFVFLCLRVSSFPRSVWRARRSPSTITRVPLHCVAVMLRPTHCRLTQDKYSDLLVQLPKPAIAFKILEQRGVVPPVFIWANEPFLQMVDFTLAELVELPLLKLSMIDFKVTRQLRSLVREPGPSLVSEAAPISPLLVRRDGSMVRIVTRLQVYFGPNKRPKWAIIVVDNVEQDTRHKQPATLKRATSKVRRVEANNSQLRGQTSWQWMTASVISSRS</sequence>
<dbReference type="KEGG" id="acan:ACA1_123880"/>
<gene>
    <name evidence="1" type="ORF">ACA1_123880</name>
</gene>
<evidence type="ECO:0000313" key="1">
    <source>
        <dbReference type="EMBL" id="ELR23868.1"/>
    </source>
</evidence>